<protein>
    <submittedName>
        <fullName evidence="4">AraC family transcriptional regulator</fullName>
    </submittedName>
</protein>
<dbReference type="GO" id="GO:0043565">
    <property type="term" value="F:sequence-specific DNA binding"/>
    <property type="evidence" value="ECO:0007669"/>
    <property type="project" value="InterPro"/>
</dbReference>
<dbReference type="SMART" id="SM00342">
    <property type="entry name" value="HTH_ARAC"/>
    <property type="match status" value="1"/>
</dbReference>
<accession>A0A1V0BHE9</accession>
<dbReference type="SUPFAM" id="SSF46689">
    <property type="entry name" value="Homeodomain-like"/>
    <property type="match status" value="2"/>
</dbReference>
<name>A0A1V3THN2_9BURK</name>
<dbReference type="PANTHER" id="PTHR47893:SF1">
    <property type="entry name" value="REGULATORY PROTEIN PCHR"/>
    <property type="match status" value="1"/>
</dbReference>
<dbReference type="Gene3D" id="1.10.10.60">
    <property type="entry name" value="Homeodomain-like"/>
    <property type="match status" value="1"/>
</dbReference>
<dbReference type="AlphaFoldDB" id="A0A1V3THN2"/>
<keyword evidence="1" id="KW-0805">Transcription regulation</keyword>
<proteinExistence type="predicted"/>
<dbReference type="GO" id="GO:0003700">
    <property type="term" value="F:DNA-binding transcription factor activity"/>
    <property type="evidence" value="ECO:0007669"/>
    <property type="project" value="InterPro"/>
</dbReference>
<dbReference type="PROSITE" id="PS01124">
    <property type="entry name" value="HTH_ARAC_FAMILY_2"/>
    <property type="match status" value="1"/>
</dbReference>
<dbReference type="EMBL" id="CP020121">
    <property type="protein sequence ID" value="AQZ99369.1"/>
    <property type="molecule type" value="Genomic_DNA"/>
</dbReference>
<dbReference type="KEGG" id="cke:B5M06_15030"/>
<evidence type="ECO:0000313" key="4">
    <source>
        <dbReference type="EMBL" id="AQZ99369.1"/>
    </source>
</evidence>
<dbReference type="InterPro" id="IPR009057">
    <property type="entry name" value="Homeodomain-like_sf"/>
</dbReference>
<dbReference type="Pfam" id="PF12833">
    <property type="entry name" value="HTH_18"/>
    <property type="match status" value="1"/>
</dbReference>
<evidence type="ECO:0000256" key="2">
    <source>
        <dbReference type="ARBA" id="ARBA00023163"/>
    </source>
</evidence>
<dbReference type="InterPro" id="IPR018060">
    <property type="entry name" value="HTH_AraC"/>
</dbReference>
<dbReference type="Proteomes" id="UP000242792">
    <property type="component" value="Chromosome"/>
</dbReference>
<dbReference type="InterPro" id="IPR053142">
    <property type="entry name" value="PchR_regulatory_protein"/>
</dbReference>
<gene>
    <name evidence="4" type="ORF">B5M06_15030</name>
</gene>
<dbReference type="GeneID" id="83040623"/>
<reference evidence="4 5" key="1">
    <citation type="submission" date="2017-03" db="EMBL/GenBank/DDBJ databases">
        <title>Rapid Whole Genome Sequencing of Comamonas kerstersii Causing Continuous ambulatory Peritoneal Dialysis-Associated Peritonitis.</title>
        <authorList>
            <person name="Zheng B."/>
        </authorList>
    </citation>
    <scope>NUCLEOTIDE SEQUENCE [LARGE SCALE GENOMIC DNA]</scope>
    <source>
        <strain evidence="4 5">8943</strain>
    </source>
</reference>
<evidence type="ECO:0000313" key="5">
    <source>
        <dbReference type="Proteomes" id="UP000242792"/>
    </source>
</evidence>
<evidence type="ECO:0000259" key="3">
    <source>
        <dbReference type="PROSITE" id="PS01124"/>
    </source>
</evidence>
<keyword evidence="2" id="KW-0804">Transcription</keyword>
<evidence type="ECO:0000256" key="1">
    <source>
        <dbReference type="ARBA" id="ARBA00023015"/>
    </source>
</evidence>
<organism evidence="4 5">
    <name type="scientific">Comamonas kerstersii</name>
    <dbReference type="NCBI Taxonomy" id="225992"/>
    <lineage>
        <taxon>Bacteria</taxon>
        <taxon>Pseudomonadati</taxon>
        <taxon>Pseudomonadota</taxon>
        <taxon>Betaproteobacteria</taxon>
        <taxon>Burkholderiales</taxon>
        <taxon>Comamonadaceae</taxon>
        <taxon>Comamonas</taxon>
    </lineage>
</organism>
<feature type="domain" description="HTH araC/xylS-type" evidence="3">
    <location>
        <begin position="29"/>
        <end position="126"/>
    </location>
</feature>
<accession>A0A1V3THN2</accession>
<sequence length="141" mass="15557">MEAIACFIQENLEQAEMPLPVPGDRQRLIEARALLEQNYGQEWSLQSLARAVGLNEKRLQQGFQALYGCSVHACLTRIRLNAAVAMLKRGTSVTETAACCGFANLSHFSRMFRGHTGITPKQCALGISPRIVQQDAPPFLL</sequence>
<dbReference type="OrthoDB" id="9816344at2"/>
<dbReference type="PANTHER" id="PTHR47893">
    <property type="entry name" value="REGULATORY PROTEIN PCHR"/>
    <property type="match status" value="1"/>
</dbReference>
<dbReference type="RefSeq" id="WP_054067811.1">
    <property type="nucleotide sequence ID" value="NZ_CP020121.1"/>
</dbReference>